<organism evidence="11 12">
    <name type="scientific">Candidatus Nomurabacteria bacterium CG22_combo_CG10-13_8_21_14_all_32_8</name>
    <dbReference type="NCBI Taxonomy" id="1974732"/>
    <lineage>
        <taxon>Bacteria</taxon>
        <taxon>Candidatus Nomuraibacteriota</taxon>
    </lineage>
</organism>
<evidence type="ECO:0000256" key="3">
    <source>
        <dbReference type="ARBA" id="ARBA00022763"/>
    </source>
</evidence>
<feature type="binding site" evidence="9">
    <location>
        <position position="181"/>
    </location>
    <ligand>
        <name>ATP</name>
        <dbReference type="ChEBI" id="CHEBI:30616"/>
    </ligand>
</feature>
<keyword evidence="2 9" id="KW-0547">Nucleotide-binding</keyword>
<comment type="function">
    <text evidence="9">The RuvA-RuvB-RuvC complex processes Holliday junction (HJ) DNA during genetic recombination and DNA repair, while the RuvA-RuvB complex plays an important role in the rescue of blocked DNA replication forks via replication fork reversal (RFR). RuvA specifically binds to HJ cruciform DNA, conferring on it an open structure. The RuvB hexamer acts as an ATP-dependent pump, pulling dsDNA into and through the RuvAB complex. RuvB forms 2 homohexamers on either side of HJ DNA bound by 1 or 2 RuvA tetramers; 4 subunits per hexamer contact DNA at a time. Coordinated motions by a converter formed by DNA-disengaged RuvB subunits stimulates ATP hydrolysis and nucleotide exchange. Immobilization of the converter enables RuvB to convert the ATP-contained energy into a lever motion, pulling 2 nucleotides of DNA out of the RuvA tetramer per ATP hydrolyzed, thus driving DNA branch migration. The RuvB motors rotate together with the DNA substrate, which together with the progressing nucleotide cycle form the mechanistic basis for DNA recombination by continuous HJ branch migration. Branch migration allows RuvC to scan DNA until it finds its consensus sequence, where it cleaves and resolves cruciform DNA.</text>
</comment>
<proteinExistence type="inferred from homology"/>
<sequence>MKNKAKNEIAEESILDATLRPTHWDEYIGQKHIKDNIKILLTAAEERGHIPEHILFYGPPGLGKTTLAHLIAKETGKQMKITSGPAIEKVGDLASILTNLASGDILFIDEIHRLNKMVEEILYPAMESGVLDIIIGKGPSARTIQLDLPPFTLIAATTRVALVSSPLRSRFSGGVFRLEFYSNEEIAEIVRRSSKLLKTELDEGALKEIAKRSRFTPRIANYFLKRARDYAQVHPEGFRKSGTDGAGKKIISKEMAKGALDMLAIDNMGLNSSDRKFLEILIEKFNGGPVGLKTMGAAMSEEEATVEEVIEPYLIQLGLLERTSRGRVATEKAYNHLGFDYKESKQKKLL</sequence>
<protein>
    <recommendedName>
        <fullName evidence="9">Holliday junction branch migration complex subunit RuvB</fullName>
        <ecNumber evidence="9">3.6.4.-</ecNumber>
    </recommendedName>
</protein>
<feature type="binding site" evidence="9">
    <location>
        <position position="65"/>
    </location>
    <ligand>
        <name>ATP</name>
        <dbReference type="ChEBI" id="CHEBI:30616"/>
    </ligand>
</feature>
<dbReference type="InterPro" id="IPR027417">
    <property type="entry name" value="P-loop_NTPase"/>
</dbReference>
<accession>A0A2H0CG70</accession>
<comment type="subunit">
    <text evidence="9">Homohexamer. Forms an RuvA(8)-RuvB(12)-Holliday junction (HJ) complex. HJ DNA is sandwiched between 2 RuvA tetramers; dsDNA enters through RuvA and exits via RuvB. An RuvB hexamer assembles on each DNA strand where it exits the tetramer. Each RuvB hexamer is contacted by two RuvA subunits (via domain III) on 2 adjacent RuvB subunits; this complex drives branch migration. In the full resolvosome a probable DNA-RuvA(4)-RuvB(12)-RuvC(2) complex forms which resolves the HJ.</text>
</comment>
<dbReference type="GO" id="GO:0009378">
    <property type="term" value="F:four-way junction helicase activity"/>
    <property type="evidence" value="ECO:0007669"/>
    <property type="project" value="InterPro"/>
</dbReference>
<feature type="region of interest" description="Head domain (RuvB-H)" evidence="9">
    <location>
        <begin position="267"/>
        <end position="350"/>
    </location>
</feature>
<feature type="binding site" evidence="9">
    <location>
        <position position="64"/>
    </location>
    <ligand>
        <name>ATP</name>
        <dbReference type="ChEBI" id="CHEBI:30616"/>
    </ligand>
</feature>
<feature type="binding site" evidence="9">
    <location>
        <position position="65"/>
    </location>
    <ligand>
        <name>Mg(2+)</name>
        <dbReference type="ChEBI" id="CHEBI:18420"/>
    </ligand>
</feature>
<dbReference type="SUPFAM" id="SSF52540">
    <property type="entry name" value="P-loop containing nucleoside triphosphate hydrolases"/>
    <property type="match status" value="1"/>
</dbReference>
<feature type="binding site" evidence="9">
    <location>
        <position position="66"/>
    </location>
    <ligand>
        <name>ATP</name>
        <dbReference type="ChEBI" id="CHEBI:30616"/>
    </ligand>
</feature>
<comment type="similarity">
    <text evidence="9">Belongs to the RuvB family.</text>
</comment>
<dbReference type="Proteomes" id="UP000229176">
    <property type="component" value="Unassembled WGS sequence"/>
</dbReference>
<dbReference type="InterPro" id="IPR036388">
    <property type="entry name" value="WH-like_DNA-bd_sf"/>
</dbReference>
<dbReference type="InterPro" id="IPR008823">
    <property type="entry name" value="RuvB_wg_C"/>
</dbReference>
<feature type="binding site" evidence="9">
    <location>
        <position position="170"/>
    </location>
    <ligand>
        <name>ATP</name>
        <dbReference type="ChEBI" id="CHEBI:30616"/>
    </ligand>
</feature>
<dbReference type="SMART" id="SM00382">
    <property type="entry name" value="AAA"/>
    <property type="match status" value="1"/>
</dbReference>
<dbReference type="GO" id="GO:0006310">
    <property type="term" value="P:DNA recombination"/>
    <property type="evidence" value="ECO:0007669"/>
    <property type="project" value="UniProtKB-UniRule"/>
</dbReference>
<feature type="binding site" evidence="9">
    <location>
        <position position="19"/>
    </location>
    <ligand>
        <name>ATP</name>
        <dbReference type="ChEBI" id="CHEBI:30616"/>
    </ligand>
</feature>
<evidence type="ECO:0000256" key="5">
    <source>
        <dbReference type="ARBA" id="ARBA00022840"/>
    </source>
</evidence>
<keyword evidence="4 9" id="KW-0378">Hydrolase</keyword>
<dbReference type="EMBL" id="PCTI01000033">
    <property type="protein sequence ID" value="PIP68935.1"/>
    <property type="molecule type" value="Genomic_DNA"/>
</dbReference>
<dbReference type="Gene3D" id="1.10.10.10">
    <property type="entry name" value="Winged helix-like DNA-binding domain superfamily/Winged helix DNA-binding domain"/>
    <property type="match status" value="1"/>
</dbReference>
<gene>
    <name evidence="9" type="primary">ruvB</name>
    <name evidence="11" type="ORF">COW91_02060</name>
</gene>
<evidence type="ECO:0000313" key="11">
    <source>
        <dbReference type="EMBL" id="PIP68935.1"/>
    </source>
</evidence>
<evidence type="ECO:0000259" key="10">
    <source>
        <dbReference type="SMART" id="SM00382"/>
    </source>
</evidence>
<evidence type="ECO:0000256" key="2">
    <source>
        <dbReference type="ARBA" id="ARBA00022741"/>
    </source>
</evidence>
<feature type="binding site" evidence="9">
    <location>
        <position position="218"/>
    </location>
    <ligand>
        <name>ATP</name>
        <dbReference type="ChEBI" id="CHEBI:30616"/>
    </ligand>
</feature>
<dbReference type="Pfam" id="PF05496">
    <property type="entry name" value="RuvB_N"/>
    <property type="match status" value="1"/>
</dbReference>
<comment type="domain">
    <text evidence="9">Has 3 domains, the large (RuvB-L) and small ATPase (RuvB-S) domains and the C-terminal head (RuvB-H) domain. The head domain binds DNA, while the ATPase domains jointly bind ATP, ADP or are empty depending on the state of the subunit in the translocation cycle. During a single DNA translocation step the structure of each domain remains the same, but their relative positions change.</text>
</comment>
<comment type="caution">
    <text evidence="9">Lacks conserved residue(s) required for the propagation of feature annotation.</text>
</comment>
<keyword evidence="6 9" id="KW-0238">DNA-binding</keyword>
<keyword evidence="5 9" id="KW-0067">ATP-binding</keyword>
<dbReference type="Gene3D" id="3.40.50.300">
    <property type="entry name" value="P-loop containing nucleotide triphosphate hydrolases"/>
    <property type="match status" value="1"/>
</dbReference>
<evidence type="ECO:0000256" key="4">
    <source>
        <dbReference type="ARBA" id="ARBA00022801"/>
    </source>
</evidence>
<feature type="domain" description="AAA+ ATPase" evidence="10">
    <location>
        <begin position="50"/>
        <end position="180"/>
    </location>
</feature>
<dbReference type="InterPro" id="IPR008824">
    <property type="entry name" value="RuvB-like_N"/>
</dbReference>
<dbReference type="PANTHER" id="PTHR42848">
    <property type="match status" value="1"/>
</dbReference>
<keyword evidence="7 9" id="KW-0233">DNA recombination</keyword>
<keyword evidence="8 9" id="KW-0234">DNA repair</keyword>
<evidence type="ECO:0000256" key="1">
    <source>
        <dbReference type="ARBA" id="ARBA00022490"/>
    </source>
</evidence>
<feature type="binding site" evidence="9">
    <location>
        <position position="327"/>
    </location>
    <ligand>
        <name>DNA</name>
        <dbReference type="ChEBI" id="CHEBI:16991"/>
    </ligand>
</feature>
<dbReference type="PANTHER" id="PTHR42848:SF1">
    <property type="entry name" value="HOLLIDAY JUNCTION BRANCH MIGRATION COMPLEX SUBUNIT RUVB"/>
    <property type="match status" value="1"/>
</dbReference>
<keyword evidence="3 9" id="KW-0227">DNA damage</keyword>
<dbReference type="NCBIfam" id="NF000868">
    <property type="entry name" value="PRK00080.1"/>
    <property type="match status" value="1"/>
</dbReference>
<name>A0A2H0CG70_9BACT</name>
<reference evidence="11 12" key="1">
    <citation type="submission" date="2017-09" db="EMBL/GenBank/DDBJ databases">
        <title>Depth-based differentiation of microbial function through sediment-hosted aquifers and enrichment of novel symbionts in the deep terrestrial subsurface.</title>
        <authorList>
            <person name="Probst A.J."/>
            <person name="Ladd B."/>
            <person name="Jarett J.K."/>
            <person name="Geller-Mcgrath D.E."/>
            <person name="Sieber C.M."/>
            <person name="Emerson J.B."/>
            <person name="Anantharaman K."/>
            <person name="Thomas B.C."/>
            <person name="Malmstrom R."/>
            <person name="Stieglmeier M."/>
            <person name="Klingl A."/>
            <person name="Woyke T."/>
            <person name="Ryan C.M."/>
            <person name="Banfield J.F."/>
        </authorList>
    </citation>
    <scope>NUCLEOTIDE SEQUENCE [LARGE SCALE GENOMIC DNA]</scope>
    <source>
        <strain evidence="11">CG22_combo_CG10-13_8_21_14_all_32_8</strain>
    </source>
</reference>
<dbReference type="InterPro" id="IPR003593">
    <property type="entry name" value="AAA+_ATPase"/>
</dbReference>
<dbReference type="AlphaFoldDB" id="A0A2H0CG70"/>
<comment type="subcellular location">
    <subcellularLocation>
        <location evidence="9">Cytoplasm</location>
    </subcellularLocation>
</comment>
<dbReference type="InterPro" id="IPR004605">
    <property type="entry name" value="DNA_helicase_Holl-junc_RuvB"/>
</dbReference>
<feature type="binding site" evidence="9">
    <location>
        <position position="61"/>
    </location>
    <ligand>
        <name>ATP</name>
        <dbReference type="ChEBI" id="CHEBI:30616"/>
    </ligand>
</feature>
<dbReference type="GO" id="GO:0000400">
    <property type="term" value="F:four-way junction DNA binding"/>
    <property type="evidence" value="ECO:0007669"/>
    <property type="project" value="UniProtKB-UniRule"/>
</dbReference>
<dbReference type="Pfam" id="PF05491">
    <property type="entry name" value="WHD_RuvB"/>
    <property type="match status" value="1"/>
</dbReference>
<evidence type="ECO:0000256" key="8">
    <source>
        <dbReference type="ARBA" id="ARBA00023204"/>
    </source>
</evidence>
<dbReference type="GO" id="GO:0048476">
    <property type="term" value="C:Holliday junction resolvase complex"/>
    <property type="evidence" value="ECO:0007669"/>
    <property type="project" value="UniProtKB-UniRule"/>
</dbReference>
<dbReference type="EC" id="3.6.4.-" evidence="9"/>
<dbReference type="NCBIfam" id="TIGR00635">
    <property type="entry name" value="ruvB"/>
    <property type="match status" value="1"/>
</dbReference>
<comment type="caution">
    <text evidence="11">The sequence shown here is derived from an EMBL/GenBank/DDBJ whole genome shotgun (WGS) entry which is preliminary data.</text>
</comment>
<dbReference type="InterPro" id="IPR041445">
    <property type="entry name" value="AAA_lid_4"/>
</dbReference>
<evidence type="ECO:0000313" key="12">
    <source>
        <dbReference type="Proteomes" id="UP000229176"/>
    </source>
</evidence>
<keyword evidence="1 9" id="KW-0963">Cytoplasm</keyword>
<dbReference type="GO" id="GO:0005524">
    <property type="term" value="F:ATP binding"/>
    <property type="evidence" value="ECO:0007669"/>
    <property type="project" value="UniProtKB-UniRule"/>
</dbReference>
<dbReference type="GO" id="GO:0016887">
    <property type="term" value="F:ATP hydrolysis activity"/>
    <property type="evidence" value="ECO:0007669"/>
    <property type="project" value="RHEA"/>
</dbReference>
<feature type="binding site" evidence="9">
    <location>
        <position position="20"/>
    </location>
    <ligand>
        <name>ATP</name>
        <dbReference type="ChEBI" id="CHEBI:30616"/>
    </ligand>
</feature>
<feature type="binding site" evidence="9">
    <location>
        <position position="322"/>
    </location>
    <ligand>
        <name>DNA</name>
        <dbReference type="ChEBI" id="CHEBI:16991"/>
    </ligand>
</feature>
<dbReference type="SUPFAM" id="SSF46785">
    <property type="entry name" value="Winged helix' DNA-binding domain"/>
    <property type="match status" value="1"/>
</dbReference>
<dbReference type="GO" id="GO:0006281">
    <property type="term" value="P:DNA repair"/>
    <property type="evidence" value="ECO:0007669"/>
    <property type="project" value="UniProtKB-UniRule"/>
</dbReference>
<dbReference type="CDD" id="cd00009">
    <property type="entry name" value="AAA"/>
    <property type="match status" value="1"/>
</dbReference>
<dbReference type="InterPro" id="IPR036390">
    <property type="entry name" value="WH_DNA-bd_sf"/>
</dbReference>
<keyword evidence="11" id="KW-0347">Helicase</keyword>
<evidence type="ECO:0000256" key="6">
    <source>
        <dbReference type="ARBA" id="ARBA00023125"/>
    </source>
</evidence>
<feature type="region of interest" description="Large ATPase domain (RuvB-L)" evidence="9">
    <location>
        <begin position="1"/>
        <end position="181"/>
    </location>
</feature>
<dbReference type="GO" id="GO:0005737">
    <property type="term" value="C:cytoplasm"/>
    <property type="evidence" value="ECO:0007669"/>
    <property type="project" value="UniProtKB-SubCell"/>
</dbReference>
<comment type="catalytic activity">
    <reaction evidence="9">
        <text>ATP + H2O = ADP + phosphate + H(+)</text>
        <dbReference type="Rhea" id="RHEA:13065"/>
        <dbReference type="ChEBI" id="CHEBI:15377"/>
        <dbReference type="ChEBI" id="CHEBI:15378"/>
        <dbReference type="ChEBI" id="CHEBI:30616"/>
        <dbReference type="ChEBI" id="CHEBI:43474"/>
        <dbReference type="ChEBI" id="CHEBI:456216"/>
    </reaction>
</comment>
<dbReference type="Pfam" id="PF17864">
    <property type="entry name" value="AAA_lid_4"/>
    <property type="match status" value="1"/>
</dbReference>
<evidence type="ECO:0000256" key="7">
    <source>
        <dbReference type="ARBA" id="ARBA00023172"/>
    </source>
</evidence>
<dbReference type="Gene3D" id="1.10.8.60">
    <property type="match status" value="1"/>
</dbReference>
<evidence type="ECO:0000256" key="9">
    <source>
        <dbReference type="HAMAP-Rule" id="MF_00016"/>
    </source>
</evidence>
<dbReference type="HAMAP" id="MF_00016">
    <property type="entry name" value="DNA_HJ_migration_RuvB"/>
    <property type="match status" value="1"/>
</dbReference>